<dbReference type="InterPro" id="IPR011761">
    <property type="entry name" value="ATP-grasp"/>
</dbReference>
<dbReference type="GO" id="GO:0016879">
    <property type="term" value="F:ligase activity, forming carbon-nitrogen bonds"/>
    <property type="evidence" value="ECO:0007669"/>
    <property type="project" value="TreeGrafter"/>
</dbReference>
<reference evidence="3 4" key="1">
    <citation type="journal article" date="2015" name="Nature">
        <title>rRNA introns, odd ribosomes, and small enigmatic genomes across a large radiation of phyla.</title>
        <authorList>
            <person name="Brown C.T."/>
            <person name="Hug L.A."/>
            <person name="Thomas B.C."/>
            <person name="Sharon I."/>
            <person name="Castelle C.J."/>
            <person name="Singh A."/>
            <person name="Wilkins M.J."/>
            <person name="Williams K.H."/>
            <person name="Banfield J.F."/>
        </authorList>
    </citation>
    <scope>NUCLEOTIDE SEQUENCE [LARGE SCALE GENOMIC DNA]</scope>
</reference>
<keyword evidence="1" id="KW-0547">Nucleotide-binding</keyword>
<feature type="domain" description="ATP-grasp" evidence="2">
    <location>
        <begin position="143"/>
        <end position="351"/>
    </location>
</feature>
<gene>
    <name evidence="3" type="ORF">UT24_C0005G0038</name>
</gene>
<dbReference type="Pfam" id="PF08443">
    <property type="entry name" value="RimK"/>
    <property type="match status" value="1"/>
</dbReference>
<evidence type="ECO:0000259" key="2">
    <source>
        <dbReference type="PROSITE" id="PS50975"/>
    </source>
</evidence>
<dbReference type="PANTHER" id="PTHR21621">
    <property type="entry name" value="RIBOSOMAL PROTEIN S6 MODIFICATION PROTEIN"/>
    <property type="match status" value="1"/>
</dbReference>
<accession>A0A0G0MBA5</accession>
<protein>
    <recommendedName>
        <fullName evidence="2">ATP-grasp domain-containing protein</fullName>
    </recommendedName>
</protein>
<keyword evidence="1" id="KW-0067">ATP-binding</keyword>
<name>A0A0G0MBA5_9BACT</name>
<dbReference type="SUPFAM" id="SSF56059">
    <property type="entry name" value="Glutathione synthetase ATP-binding domain-like"/>
    <property type="match status" value="1"/>
</dbReference>
<dbReference type="AlphaFoldDB" id="A0A0G0MBA5"/>
<organism evidence="3 4">
    <name type="scientific">Candidatus Woesebacteria bacterium GW2011_GWB1_39_12</name>
    <dbReference type="NCBI Taxonomy" id="1618574"/>
    <lineage>
        <taxon>Bacteria</taxon>
        <taxon>Candidatus Woeseibacteriota</taxon>
    </lineage>
</organism>
<dbReference type="PANTHER" id="PTHR21621:SF0">
    <property type="entry name" value="BETA-CITRYLGLUTAMATE SYNTHASE B-RELATED"/>
    <property type="match status" value="1"/>
</dbReference>
<dbReference type="Proteomes" id="UP000033881">
    <property type="component" value="Unassembled WGS sequence"/>
</dbReference>
<dbReference type="InterPro" id="IPR013651">
    <property type="entry name" value="ATP-grasp_RimK-type"/>
</dbReference>
<comment type="caution">
    <text evidence="3">The sequence shown here is derived from an EMBL/GenBank/DDBJ whole genome shotgun (WGS) entry which is preliminary data.</text>
</comment>
<dbReference type="Gene3D" id="3.30.470.20">
    <property type="entry name" value="ATP-grasp fold, B domain"/>
    <property type="match status" value="1"/>
</dbReference>
<dbReference type="GO" id="GO:0046872">
    <property type="term" value="F:metal ion binding"/>
    <property type="evidence" value="ECO:0007669"/>
    <property type="project" value="InterPro"/>
</dbReference>
<dbReference type="PROSITE" id="PS50975">
    <property type="entry name" value="ATP_GRASP"/>
    <property type="match status" value="1"/>
</dbReference>
<evidence type="ECO:0000313" key="3">
    <source>
        <dbReference type="EMBL" id="KKR01329.1"/>
    </source>
</evidence>
<evidence type="ECO:0000256" key="1">
    <source>
        <dbReference type="PROSITE-ProRule" id="PRU00409"/>
    </source>
</evidence>
<dbReference type="STRING" id="1618574.UT24_C0005G0038"/>
<dbReference type="EMBL" id="LBWB01000005">
    <property type="protein sequence ID" value="KKR01329.1"/>
    <property type="molecule type" value="Genomic_DNA"/>
</dbReference>
<dbReference type="GO" id="GO:0005737">
    <property type="term" value="C:cytoplasm"/>
    <property type="evidence" value="ECO:0007669"/>
    <property type="project" value="TreeGrafter"/>
</dbReference>
<evidence type="ECO:0000313" key="4">
    <source>
        <dbReference type="Proteomes" id="UP000033881"/>
    </source>
</evidence>
<sequence length="386" mass="43790">MESELFDILIVYTEKLATSASTLKNGVVLPFAKGSNSESYNIVYGFFLEICQKNGLKAAFTTSAGVIGAGKCKSYWLFDKSKWIKVKKAGYSKLIFDKFSPVNKRIKDSRDLLFSSEKVKPFNSPYLFDLFFDKYETYKKLHQFSIPTVSIKKNTLKSVKSACKTLEQIKSNHPHREDFSDEIIMKDRFGAGGRSVFKFKKNNLKSIVRIVKKSSKTFILQPFIKFDKGFRYHDSFSPTDIRLIFLGGKIIQTYIRIAKRGGFRCNEHRGGCLIYVSKREIPQGITNLSKEITKVLGNDSSLYSLDFIISNNKNIYFLEGNTGPGLDWNTSSKVNEIEAKKLIRIIVKELVKRSASENISKKAYRSEVDSPVPATVTTIPPEPAFV</sequence>
<proteinExistence type="predicted"/>
<dbReference type="GO" id="GO:0005524">
    <property type="term" value="F:ATP binding"/>
    <property type="evidence" value="ECO:0007669"/>
    <property type="project" value="UniProtKB-UniRule"/>
</dbReference>